<dbReference type="GO" id="GO:0006004">
    <property type="term" value="P:fucose metabolic process"/>
    <property type="evidence" value="ECO:0007669"/>
    <property type="project" value="InterPro"/>
</dbReference>
<dbReference type="Pfam" id="PF01120">
    <property type="entry name" value="Alpha_L_fucos"/>
    <property type="match status" value="1"/>
</dbReference>
<comment type="similarity">
    <text evidence="2">Belongs to the glycosyl hydrolase 29 family.</text>
</comment>
<evidence type="ECO:0000256" key="3">
    <source>
        <dbReference type="ARBA" id="ARBA00012662"/>
    </source>
</evidence>
<dbReference type="Proteomes" id="UP000029015">
    <property type="component" value="Unassembled WGS sequence"/>
</dbReference>
<dbReference type="PANTHER" id="PTHR10030">
    <property type="entry name" value="ALPHA-L-FUCOSIDASE"/>
    <property type="match status" value="1"/>
</dbReference>
<sequence length="342" mass="38877">MIDNTEWFKQAKYGMMIHWGLYSLLGGEYQGRSSSNYAEWIQSKLQIPNKDYERLTRAFNPVYFDADAIVDLAKRCGMQYLVVTTKHHDGFAMYRSLVDPYNVYDATPFHRDVIGELSLACRKAGLRFGLYYSQDLDWHDPDGGGYLSNDIETAGTTWDNSWDFQGEKDYQRAFDHKILPQIEEIMSNYGDIAVAWFDVPMTLSDEQSQTIYETVKRLQPDCLINSRLGNGRYDYVSLGDNEIPDDDDASVKTVDDGSVDYNSIVGFKPSKLGLYETAGTINDSWGFSYHDQNWKSAQTIHAYKNHLNKYGINYLLNIGLDGLGRVPMAAEKALLGARALEA</sequence>
<comment type="function">
    <text evidence="1">Alpha-L-fucosidase is responsible for hydrolyzing the alpha-1,6-linked fucose joined to the reducing-end N-acetylglucosamine of the carbohydrate moieties of glycoproteins.</text>
</comment>
<dbReference type="SUPFAM" id="SSF51445">
    <property type="entry name" value="(Trans)glycosidases"/>
    <property type="match status" value="1"/>
</dbReference>
<dbReference type="GO" id="GO:0016139">
    <property type="term" value="P:glycoside catabolic process"/>
    <property type="evidence" value="ECO:0007669"/>
    <property type="project" value="TreeGrafter"/>
</dbReference>
<evidence type="ECO:0000313" key="9">
    <source>
        <dbReference type="Proteomes" id="UP000029015"/>
    </source>
</evidence>
<reference evidence="8 9" key="1">
    <citation type="submission" date="2014-03" db="EMBL/GenBank/DDBJ databases">
        <title>Genomics of Bifidobacteria.</title>
        <authorList>
            <person name="Ventura M."/>
            <person name="Milani C."/>
            <person name="Lugli G.A."/>
        </authorList>
    </citation>
    <scope>NUCLEOTIDE SEQUENCE [LARGE SCALE GENOMIC DNA]</scope>
    <source>
        <strain evidence="8 9">DSM 22766</strain>
    </source>
</reference>
<keyword evidence="9" id="KW-1185">Reference proteome</keyword>
<evidence type="ECO:0000256" key="4">
    <source>
        <dbReference type="ARBA" id="ARBA00022729"/>
    </source>
</evidence>
<dbReference type="InterPro" id="IPR016286">
    <property type="entry name" value="FUC_metazoa-typ"/>
</dbReference>
<accession>A0A086Z0R2</accession>
<evidence type="ECO:0000259" key="7">
    <source>
        <dbReference type="Pfam" id="PF01120"/>
    </source>
</evidence>
<evidence type="ECO:0000256" key="2">
    <source>
        <dbReference type="ARBA" id="ARBA00007951"/>
    </source>
</evidence>
<gene>
    <name evidence="8" type="ORF">BACT_0814</name>
</gene>
<dbReference type="Gene3D" id="3.20.20.80">
    <property type="entry name" value="Glycosidases"/>
    <property type="match status" value="1"/>
</dbReference>
<keyword evidence="4" id="KW-0732">Signal</keyword>
<dbReference type="AlphaFoldDB" id="A0A086Z0R2"/>
<evidence type="ECO:0000256" key="5">
    <source>
        <dbReference type="ARBA" id="ARBA00022801"/>
    </source>
</evidence>
<keyword evidence="6 8" id="KW-0326">Glycosidase</keyword>
<dbReference type="PATRIC" id="fig|1437605.7.peg.550"/>
<comment type="caution">
    <text evidence="8">The sequence shown here is derived from an EMBL/GenBank/DDBJ whole genome shotgun (WGS) entry which is preliminary data.</text>
</comment>
<dbReference type="KEGG" id="bact:AB656_02675"/>
<dbReference type="EC" id="3.2.1.51" evidence="3"/>
<dbReference type="RefSeq" id="WP_033504090.1">
    <property type="nucleotide sequence ID" value="NZ_CP011786.1"/>
</dbReference>
<keyword evidence="5 8" id="KW-0378">Hydrolase</keyword>
<dbReference type="PIRSF" id="PIRSF001092">
    <property type="entry name" value="Alpha-L-fucosidase"/>
    <property type="match status" value="1"/>
</dbReference>
<feature type="domain" description="Glycoside hydrolase family 29 N-terminal" evidence="7">
    <location>
        <begin position="5"/>
        <end position="335"/>
    </location>
</feature>
<dbReference type="OrthoDB" id="5526311at2"/>
<name>A0A086Z0R2_9BIFI</name>
<evidence type="ECO:0000256" key="1">
    <source>
        <dbReference type="ARBA" id="ARBA00004071"/>
    </source>
</evidence>
<dbReference type="eggNOG" id="COG3669">
    <property type="taxonomic scope" value="Bacteria"/>
</dbReference>
<dbReference type="SMART" id="SM00812">
    <property type="entry name" value="Alpha_L_fucos"/>
    <property type="match status" value="1"/>
</dbReference>
<proteinExistence type="inferred from homology"/>
<dbReference type="InterPro" id="IPR000933">
    <property type="entry name" value="Glyco_hydro_29"/>
</dbReference>
<dbReference type="GO" id="GO:0004560">
    <property type="term" value="F:alpha-L-fucosidase activity"/>
    <property type="evidence" value="ECO:0007669"/>
    <property type="project" value="UniProtKB-EC"/>
</dbReference>
<evidence type="ECO:0000256" key="6">
    <source>
        <dbReference type="ARBA" id="ARBA00023295"/>
    </source>
</evidence>
<dbReference type="InterPro" id="IPR017853">
    <property type="entry name" value="GH"/>
</dbReference>
<dbReference type="PANTHER" id="PTHR10030:SF37">
    <property type="entry name" value="ALPHA-L-FUCOSIDASE-RELATED"/>
    <property type="match status" value="1"/>
</dbReference>
<dbReference type="InterPro" id="IPR057739">
    <property type="entry name" value="Glyco_hydro_29_N"/>
</dbReference>
<dbReference type="EMBL" id="JGYK01000001">
    <property type="protein sequence ID" value="KFI40112.1"/>
    <property type="molecule type" value="Genomic_DNA"/>
</dbReference>
<dbReference type="STRING" id="1437605.AB656_02675"/>
<organism evidence="8 9">
    <name type="scientific">Bifidobacterium actinocoloniiforme DSM 22766</name>
    <dbReference type="NCBI Taxonomy" id="1437605"/>
    <lineage>
        <taxon>Bacteria</taxon>
        <taxon>Bacillati</taxon>
        <taxon>Actinomycetota</taxon>
        <taxon>Actinomycetes</taxon>
        <taxon>Bifidobacteriales</taxon>
        <taxon>Bifidobacteriaceae</taxon>
        <taxon>Bifidobacterium</taxon>
    </lineage>
</organism>
<protein>
    <recommendedName>
        <fullName evidence="3">alpha-L-fucosidase</fullName>
        <ecNumber evidence="3">3.2.1.51</ecNumber>
    </recommendedName>
</protein>
<dbReference type="GO" id="GO:0005764">
    <property type="term" value="C:lysosome"/>
    <property type="evidence" value="ECO:0007669"/>
    <property type="project" value="TreeGrafter"/>
</dbReference>
<evidence type="ECO:0000313" key="8">
    <source>
        <dbReference type="EMBL" id="KFI40112.1"/>
    </source>
</evidence>